<accession>A0A2S5STD8</accession>
<dbReference type="AlphaFoldDB" id="A0A2S5STD8"/>
<dbReference type="Pfam" id="PF21926">
    <property type="entry name" value="FeeM"/>
    <property type="match status" value="1"/>
</dbReference>
<sequence length="225" mass="24818">MPTASLSFTVRIAHSREDLLAACQVRSASYGHHVPEWGTALMQPDALDVSPATAVFVCWDKQTGQPVGTARVQINSDGPLLIESSVEIPESMRSDARAEITRLAVAPGRCDPLIKLALMKASYLYCIANQVRWMVIGARSPALVRQYRRLGFDNLRDDGAPVPLTYAGHIDHWVLSFDVRAAERRWHEANHPLYAFMVGTVHPDIRLFEPAFAAMASGRQEALAA</sequence>
<keyword evidence="3" id="KW-1185">Reference proteome</keyword>
<comment type="caution">
    <text evidence="2">The sequence shown here is derived from an EMBL/GenBank/DDBJ whole genome shotgun (WGS) entry which is preliminary data.</text>
</comment>
<organism evidence="2 3">
    <name type="scientific">Caldimonas caldifontis</name>
    <dbReference type="NCBI Taxonomy" id="1452508"/>
    <lineage>
        <taxon>Bacteria</taxon>
        <taxon>Pseudomonadati</taxon>
        <taxon>Pseudomonadota</taxon>
        <taxon>Betaproteobacteria</taxon>
        <taxon>Burkholderiales</taxon>
        <taxon>Sphaerotilaceae</taxon>
        <taxon>Caldimonas</taxon>
    </lineage>
</organism>
<reference evidence="2 3" key="1">
    <citation type="submission" date="2018-02" db="EMBL/GenBank/DDBJ databases">
        <title>Reclassifiation of [Polyangium] brachysporum DSM 7029 as Guopingzhaonella breviflexa gen. nov., sp. nov., a member of the family Comamonadaceae.</title>
        <authorList>
            <person name="Tang B."/>
        </authorList>
    </citation>
    <scope>NUCLEOTIDE SEQUENCE [LARGE SCALE GENOMIC DNA]</scope>
    <source>
        <strain evidence="2 3">BCRC 80649</strain>
    </source>
</reference>
<feature type="domain" description="N-acyl amino acid synthase FeeM catalytic core" evidence="1">
    <location>
        <begin position="44"/>
        <end position="156"/>
    </location>
</feature>
<evidence type="ECO:0000259" key="1">
    <source>
        <dbReference type="Pfam" id="PF21926"/>
    </source>
</evidence>
<proteinExistence type="predicted"/>
<dbReference type="Gene3D" id="3.40.630.30">
    <property type="match status" value="1"/>
</dbReference>
<dbReference type="SUPFAM" id="SSF55729">
    <property type="entry name" value="Acyl-CoA N-acyltransferases (Nat)"/>
    <property type="match status" value="1"/>
</dbReference>
<dbReference type="Proteomes" id="UP000238605">
    <property type="component" value="Unassembled WGS sequence"/>
</dbReference>
<name>A0A2S5STD8_9BURK</name>
<protein>
    <recommendedName>
        <fullName evidence="1">N-acyl amino acid synthase FeeM catalytic core domain-containing protein</fullName>
    </recommendedName>
</protein>
<evidence type="ECO:0000313" key="3">
    <source>
        <dbReference type="Proteomes" id="UP000238605"/>
    </source>
</evidence>
<dbReference type="InterPro" id="IPR016181">
    <property type="entry name" value="Acyl_CoA_acyltransferase"/>
</dbReference>
<dbReference type="OrthoDB" id="8773859at2"/>
<evidence type="ECO:0000313" key="2">
    <source>
        <dbReference type="EMBL" id="PPE65969.1"/>
    </source>
</evidence>
<dbReference type="EMBL" id="PSNX01000010">
    <property type="protein sequence ID" value="PPE65969.1"/>
    <property type="molecule type" value="Genomic_DNA"/>
</dbReference>
<gene>
    <name evidence="2" type="ORF">C1704_11780</name>
</gene>
<dbReference type="InterPro" id="IPR054597">
    <property type="entry name" value="FeeM_cat"/>
</dbReference>